<evidence type="ECO:0000313" key="1">
    <source>
        <dbReference type="EMBL" id="QQO08844.1"/>
    </source>
</evidence>
<dbReference type="AlphaFoldDB" id="A0A7T7XM18"/>
<dbReference type="RefSeq" id="WP_215626150.1">
    <property type="nucleotide sequence ID" value="NZ_CP067089.2"/>
</dbReference>
<accession>A0A7T7XM18</accession>
<evidence type="ECO:0000313" key="2">
    <source>
        <dbReference type="Proteomes" id="UP000595917"/>
    </source>
</evidence>
<protein>
    <submittedName>
        <fullName evidence="1">Glyoxalase/bleomycin resistance/extradiol dioxygenase family protein</fullName>
    </submittedName>
</protein>
<dbReference type="CDD" id="cd06588">
    <property type="entry name" value="PhnB_like"/>
    <property type="match status" value="1"/>
</dbReference>
<dbReference type="InterPro" id="IPR029068">
    <property type="entry name" value="Glyas_Bleomycin-R_OHBP_Dase"/>
</dbReference>
<dbReference type="GO" id="GO:0051213">
    <property type="term" value="F:dioxygenase activity"/>
    <property type="evidence" value="ECO:0007669"/>
    <property type="project" value="UniProtKB-KW"/>
</dbReference>
<gene>
    <name evidence="1" type="ORF">JFL75_18230</name>
</gene>
<dbReference type="KEGG" id="bhc:JFL75_18230"/>
<keyword evidence="1" id="KW-0223">Dioxygenase</keyword>
<name>A0A7T7XM18_9SPIR</name>
<reference evidence="1" key="1">
    <citation type="submission" date="2021-01" db="EMBL/GenBank/DDBJ databases">
        <title>Description of Breznakiella homolactica.</title>
        <authorList>
            <person name="Song Y."/>
            <person name="Brune A."/>
        </authorList>
    </citation>
    <scope>NUCLEOTIDE SEQUENCE</scope>
    <source>
        <strain evidence="1">RmG30</strain>
    </source>
</reference>
<dbReference type="EMBL" id="CP067089">
    <property type="protein sequence ID" value="QQO08844.1"/>
    <property type="molecule type" value="Genomic_DNA"/>
</dbReference>
<keyword evidence="2" id="KW-1185">Reference proteome</keyword>
<dbReference type="InterPro" id="IPR028973">
    <property type="entry name" value="PhnB-like"/>
</dbReference>
<keyword evidence="1" id="KW-0560">Oxidoreductase</keyword>
<proteinExistence type="predicted"/>
<dbReference type="PANTHER" id="PTHR33990">
    <property type="entry name" value="PROTEIN YJDN-RELATED"/>
    <property type="match status" value="1"/>
</dbReference>
<organism evidence="1 2">
    <name type="scientific">Breznakiella homolactica</name>
    <dbReference type="NCBI Taxonomy" id="2798577"/>
    <lineage>
        <taxon>Bacteria</taxon>
        <taxon>Pseudomonadati</taxon>
        <taxon>Spirochaetota</taxon>
        <taxon>Spirochaetia</taxon>
        <taxon>Spirochaetales</taxon>
        <taxon>Breznakiellaceae</taxon>
        <taxon>Breznakiella</taxon>
    </lineage>
</organism>
<sequence length="138" mass="15406">MKIRPYLTFQGNCAEAIALYKRAFRTDTIQVMTFGELPPSPGHSIPPEFKDRILQATLRFGDDFIRLSDCGPGMDLNAPESERISLAIEADTEIVRHAFGVLAEEGRIGMPLAETFYSPCAGVVFDRYGVMWNFVGQK</sequence>
<dbReference type="Gene3D" id="3.10.180.10">
    <property type="entry name" value="2,3-Dihydroxybiphenyl 1,2-Dioxygenase, domain 1"/>
    <property type="match status" value="1"/>
</dbReference>
<dbReference type="PANTHER" id="PTHR33990:SF1">
    <property type="entry name" value="PROTEIN YJDN"/>
    <property type="match status" value="1"/>
</dbReference>
<dbReference type="Proteomes" id="UP000595917">
    <property type="component" value="Chromosome"/>
</dbReference>
<dbReference type="SUPFAM" id="SSF54593">
    <property type="entry name" value="Glyoxalase/Bleomycin resistance protein/Dihydroxybiphenyl dioxygenase"/>
    <property type="match status" value="1"/>
</dbReference>